<sequence>MLLSFPLDASPDVLEIISDSVYANSSTLDGRRFANEYAARRKMDVAARYPQIAMSKTVNRVGGGKPTSMAEALKSQPVAKTPEWSVKVAGGKKKKAGK</sequence>
<accession>A0A1Y2FA37</accession>
<dbReference type="EMBL" id="MCGR01000024">
    <property type="protein sequence ID" value="ORY80769.1"/>
    <property type="molecule type" value="Genomic_DNA"/>
</dbReference>
<comment type="caution">
    <text evidence="1">The sequence shown here is derived from an EMBL/GenBank/DDBJ whole genome shotgun (WGS) entry which is preliminary data.</text>
</comment>
<keyword evidence="2" id="KW-1185">Reference proteome</keyword>
<dbReference type="InParanoid" id="A0A1Y2FA37"/>
<dbReference type="OrthoDB" id="6415790at2759"/>
<name>A0A1Y2FA37_9BASI</name>
<dbReference type="STRING" id="106004.A0A1Y2FA37"/>
<evidence type="ECO:0000313" key="2">
    <source>
        <dbReference type="Proteomes" id="UP000193467"/>
    </source>
</evidence>
<organism evidence="1 2">
    <name type="scientific">Leucosporidium creatinivorum</name>
    <dbReference type="NCBI Taxonomy" id="106004"/>
    <lineage>
        <taxon>Eukaryota</taxon>
        <taxon>Fungi</taxon>
        <taxon>Dikarya</taxon>
        <taxon>Basidiomycota</taxon>
        <taxon>Pucciniomycotina</taxon>
        <taxon>Microbotryomycetes</taxon>
        <taxon>Leucosporidiales</taxon>
        <taxon>Leucosporidium</taxon>
    </lineage>
</organism>
<evidence type="ECO:0000313" key="1">
    <source>
        <dbReference type="EMBL" id="ORY80769.1"/>
    </source>
</evidence>
<gene>
    <name evidence="1" type="ORF">BCR35DRAFT_304350</name>
</gene>
<proteinExistence type="predicted"/>
<dbReference type="Proteomes" id="UP000193467">
    <property type="component" value="Unassembled WGS sequence"/>
</dbReference>
<reference evidence="1 2" key="1">
    <citation type="submission" date="2016-07" db="EMBL/GenBank/DDBJ databases">
        <title>Pervasive Adenine N6-methylation of Active Genes in Fungi.</title>
        <authorList>
            <consortium name="DOE Joint Genome Institute"/>
            <person name="Mondo S.J."/>
            <person name="Dannebaum R.O."/>
            <person name="Kuo R.C."/>
            <person name="Labutti K."/>
            <person name="Haridas S."/>
            <person name="Kuo A."/>
            <person name="Salamov A."/>
            <person name="Ahrendt S.R."/>
            <person name="Lipzen A."/>
            <person name="Sullivan W."/>
            <person name="Andreopoulos W.B."/>
            <person name="Clum A."/>
            <person name="Lindquist E."/>
            <person name="Daum C."/>
            <person name="Ramamoorthy G.K."/>
            <person name="Gryganskyi A."/>
            <person name="Culley D."/>
            <person name="Magnuson J.K."/>
            <person name="James T.Y."/>
            <person name="O'Malley M.A."/>
            <person name="Stajich J.E."/>
            <person name="Spatafora J.W."/>
            <person name="Visel A."/>
            <person name="Grigoriev I.V."/>
        </authorList>
    </citation>
    <scope>NUCLEOTIDE SEQUENCE [LARGE SCALE GENOMIC DNA]</scope>
    <source>
        <strain evidence="1 2">62-1032</strain>
    </source>
</reference>
<dbReference type="AlphaFoldDB" id="A0A1Y2FA37"/>
<protein>
    <submittedName>
        <fullName evidence="1">Uncharacterized protein</fullName>
    </submittedName>
</protein>